<feature type="compositionally biased region" description="Basic and acidic residues" evidence="1">
    <location>
        <begin position="19"/>
        <end position="31"/>
    </location>
</feature>
<protein>
    <submittedName>
        <fullName evidence="2">Uncharacterized protein</fullName>
    </submittedName>
</protein>
<sequence length="243" mass="27755">MASQYDDPDSMDIDTEGPPDPKELKEDRQLTPEEVPGWNAYVNTMQPTSVEGQSQRTEPPPAPGITQYSDVPAETNENSLMNDLLRCAKLAAQEQYPPRYAIFSCEDGVEYCLESPKTMHRFTVRCGPALCGNLDCPRQWIHFLPGFMPPTWETGTGWRDGVSPFSLDWHTEIPTYWQPRFIWEENGTRHGPFWNSIPGYFYMPGLQQAPFAPSPKDATGTPGYRKQKRWISTKRLTRYEGRG</sequence>
<name>A0A2T2NTJ9_CORCC</name>
<dbReference type="AlphaFoldDB" id="A0A2T2NTJ9"/>
<gene>
    <name evidence="2" type="ORF">BS50DRAFT_586189</name>
</gene>
<evidence type="ECO:0000313" key="2">
    <source>
        <dbReference type="EMBL" id="PSN68772.1"/>
    </source>
</evidence>
<evidence type="ECO:0000313" key="3">
    <source>
        <dbReference type="Proteomes" id="UP000240883"/>
    </source>
</evidence>
<feature type="region of interest" description="Disordered" evidence="1">
    <location>
        <begin position="1"/>
        <end position="63"/>
    </location>
</feature>
<proteinExistence type="predicted"/>
<feature type="compositionally biased region" description="Polar residues" evidence="1">
    <location>
        <begin position="41"/>
        <end position="57"/>
    </location>
</feature>
<feature type="compositionally biased region" description="Acidic residues" evidence="1">
    <location>
        <begin position="1"/>
        <end position="17"/>
    </location>
</feature>
<keyword evidence="3" id="KW-1185">Reference proteome</keyword>
<evidence type="ECO:0000256" key="1">
    <source>
        <dbReference type="SAM" id="MobiDB-lite"/>
    </source>
</evidence>
<accession>A0A2T2NTJ9</accession>
<reference evidence="2 3" key="1">
    <citation type="journal article" date="2018" name="Front. Microbiol.">
        <title>Genome-Wide Analysis of Corynespora cassiicola Leaf Fall Disease Putative Effectors.</title>
        <authorList>
            <person name="Lopez D."/>
            <person name="Ribeiro S."/>
            <person name="Label P."/>
            <person name="Fumanal B."/>
            <person name="Venisse J.S."/>
            <person name="Kohler A."/>
            <person name="de Oliveira R.R."/>
            <person name="Labutti K."/>
            <person name="Lipzen A."/>
            <person name="Lail K."/>
            <person name="Bauer D."/>
            <person name="Ohm R.A."/>
            <person name="Barry K.W."/>
            <person name="Spatafora J."/>
            <person name="Grigoriev I.V."/>
            <person name="Martin F.M."/>
            <person name="Pujade-Renaud V."/>
        </authorList>
    </citation>
    <scope>NUCLEOTIDE SEQUENCE [LARGE SCALE GENOMIC DNA]</scope>
    <source>
        <strain evidence="2 3">Philippines</strain>
    </source>
</reference>
<organism evidence="2 3">
    <name type="scientific">Corynespora cassiicola Philippines</name>
    <dbReference type="NCBI Taxonomy" id="1448308"/>
    <lineage>
        <taxon>Eukaryota</taxon>
        <taxon>Fungi</taxon>
        <taxon>Dikarya</taxon>
        <taxon>Ascomycota</taxon>
        <taxon>Pezizomycotina</taxon>
        <taxon>Dothideomycetes</taxon>
        <taxon>Pleosporomycetidae</taxon>
        <taxon>Pleosporales</taxon>
        <taxon>Corynesporascaceae</taxon>
        <taxon>Corynespora</taxon>
    </lineage>
</organism>
<dbReference type="EMBL" id="KZ678133">
    <property type="protein sequence ID" value="PSN68772.1"/>
    <property type="molecule type" value="Genomic_DNA"/>
</dbReference>
<dbReference type="Proteomes" id="UP000240883">
    <property type="component" value="Unassembled WGS sequence"/>
</dbReference>